<organism evidence="4 5">
    <name type="scientific">Flemingia macrophylla</name>
    <dbReference type="NCBI Taxonomy" id="520843"/>
    <lineage>
        <taxon>Eukaryota</taxon>
        <taxon>Viridiplantae</taxon>
        <taxon>Streptophyta</taxon>
        <taxon>Embryophyta</taxon>
        <taxon>Tracheophyta</taxon>
        <taxon>Spermatophyta</taxon>
        <taxon>Magnoliopsida</taxon>
        <taxon>eudicotyledons</taxon>
        <taxon>Gunneridae</taxon>
        <taxon>Pentapetalae</taxon>
        <taxon>rosids</taxon>
        <taxon>fabids</taxon>
        <taxon>Fabales</taxon>
        <taxon>Fabaceae</taxon>
        <taxon>Papilionoideae</taxon>
        <taxon>50 kb inversion clade</taxon>
        <taxon>NPAAA clade</taxon>
        <taxon>indigoferoid/millettioid clade</taxon>
        <taxon>Phaseoleae</taxon>
        <taxon>Flemingia</taxon>
    </lineage>
</organism>
<sequence length="206" mass="23103">MVSRRFGLGISACHKLVLEVCTAIKTVLMPKYLIWPDIAGLRNIKGEFENISGISNVVGSILTLHVPIIAPKTSVSAYFNKRHIERTRQRSCYSVTIQGVVDHIGVFTNVCIGWPGSLRDNESTLHDMAQRVSQFMLRDLLYHVKYLAITVALSVVLQKFLRDSNQHSLLSTSVIDCHIDIRSRTLTCEILNNHDLAKCFKTPIVG</sequence>
<comment type="cofactor">
    <cofactor evidence="1">
        <name>a divalent metal cation</name>
        <dbReference type="ChEBI" id="CHEBI:60240"/>
    </cofactor>
</comment>
<dbReference type="InterPro" id="IPR027806">
    <property type="entry name" value="HARBI1_dom"/>
</dbReference>
<keyword evidence="5" id="KW-1185">Reference proteome</keyword>
<name>A0ABD1MD96_9FABA</name>
<gene>
    <name evidence="4" type="ORF">Fmac_014976</name>
</gene>
<evidence type="ECO:0000313" key="5">
    <source>
        <dbReference type="Proteomes" id="UP001603857"/>
    </source>
</evidence>
<dbReference type="GO" id="GO:0046872">
    <property type="term" value="F:metal ion binding"/>
    <property type="evidence" value="ECO:0007669"/>
    <property type="project" value="UniProtKB-KW"/>
</dbReference>
<keyword evidence="2" id="KW-0479">Metal-binding</keyword>
<accession>A0ABD1MD96</accession>
<comment type="caution">
    <text evidence="4">The sequence shown here is derived from an EMBL/GenBank/DDBJ whole genome shotgun (WGS) entry which is preliminary data.</text>
</comment>
<dbReference type="Proteomes" id="UP001603857">
    <property type="component" value="Unassembled WGS sequence"/>
</dbReference>
<evidence type="ECO:0000313" key="4">
    <source>
        <dbReference type="EMBL" id="KAL2333763.1"/>
    </source>
</evidence>
<evidence type="ECO:0000259" key="3">
    <source>
        <dbReference type="Pfam" id="PF13359"/>
    </source>
</evidence>
<dbReference type="Pfam" id="PF13359">
    <property type="entry name" value="DDE_Tnp_4"/>
    <property type="match status" value="1"/>
</dbReference>
<protein>
    <recommendedName>
        <fullName evidence="3">DDE Tnp4 domain-containing protein</fullName>
    </recommendedName>
</protein>
<dbReference type="EMBL" id="JBGMDY010000005">
    <property type="protein sequence ID" value="KAL2333763.1"/>
    <property type="molecule type" value="Genomic_DNA"/>
</dbReference>
<dbReference type="AlphaFoldDB" id="A0ABD1MD96"/>
<reference evidence="4 5" key="1">
    <citation type="submission" date="2024-08" db="EMBL/GenBank/DDBJ databases">
        <title>Insights into the chromosomal genome structure of Flemingia macrophylla.</title>
        <authorList>
            <person name="Ding Y."/>
            <person name="Zhao Y."/>
            <person name="Bi W."/>
            <person name="Wu M."/>
            <person name="Zhao G."/>
            <person name="Gong Y."/>
            <person name="Li W."/>
            <person name="Zhang P."/>
        </authorList>
    </citation>
    <scope>NUCLEOTIDE SEQUENCE [LARGE SCALE GENOMIC DNA]</scope>
    <source>
        <strain evidence="4">DYQJB</strain>
        <tissue evidence="4">Leaf</tissue>
    </source>
</reference>
<feature type="domain" description="DDE Tnp4" evidence="3">
    <location>
        <begin position="64"/>
        <end position="126"/>
    </location>
</feature>
<evidence type="ECO:0000256" key="2">
    <source>
        <dbReference type="ARBA" id="ARBA00022723"/>
    </source>
</evidence>
<evidence type="ECO:0000256" key="1">
    <source>
        <dbReference type="ARBA" id="ARBA00001968"/>
    </source>
</evidence>
<proteinExistence type="predicted"/>